<proteinExistence type="predicted"/>
<dbReference type="AlphaFoldDB" id="A0A1H2ZL85"/>
<dbReference type="OrthoDB" id="1376969at2"/>
<organism evidence="1 2">
    <name type="scientific">Capnocytophaga granulosa</name>
    <dbReference type="NCBI Taxonomy" id="45242"/>
    <lineage>
        <taxon>Bacteria</taxon>
        <taxon>Pseudomonadati</taxon>
        <taxon>Bacteroidota</taxon>
        <taxon>Flavobacteriia</taxon>
        <taxon>Flavobacteriales</taxon>
        <taxon>Flavobacteriaceae</taxon>
        <taxon>Capnocytophaga</taxon>
    </lineage>
</organism>
<evidence type="ECO:0000313" key="2">
    <source>
        <dbReference type="Proteomes" id="UP000182771"/>
    </source>
</evidence>
<dbReference type="GeneID" id="85016076"/>
<dbReference type="RefSeq" id="WP_016421238.1">
    <property type="nucleotide sequence ID" value="NZ_FNND01000011.1"/>
</dbReference>
<sequence>MKNIFKWAFVALALVGVSCSKSDDNNGGGGSGSGSGFNSGDFTVGKHFPRKITTTEEKGKRERTFEISNGKIVDAPYEYEGNLLKRIKYNGRTFQEFFYTNGKLTKRIHAEEGTFEYLYDDKGRISKKYRTFPSGNSTTTEYHYIDANTIKTIYKDRSNSRDLEKTYHFSNGNLIREEDSRGTIVYEYDDKNNWMYNNNFIITISSVLGEFFDYDYSKNNVTKIIVRGNRSEDYRYEDATTTFQYEYNSDNYPTKVTQTKDGRVQKVTEYQY</sequence>
<evidence type="ECO:0008006" key="3">
    <source>
        <dbReference type="Google" id="ProtNLM"/>
    </source>
</evidence>
<protein>
    <recommendedName>
        <fullName evidence="3">YD repeat-containing protein</fullName>
    </recommendedName>
</protein>
<dbReference type="Proteomes" id="UP000182771">
    <property type="component" value="Unassembled WGS sequence"/>
</dbReference>
<evidence type="ECO:0000313" key="1">
    <source>
        <dbReference type="EMBL" id="SDX18133.1"/>
    </source>
</evidence>
<dbReference type="EMBL" id="FNND01000011">
    <property type="protein sequence ID" value="SDX18133.1"/>
    <property type="molecule type" value="Genomic_DNA"/>
</dbReference>
<keyword evidence="2" id="KW-1185">Reference proteome</keyword>
<dbReference type="PROSITE" id="PS51257">
    <property type="entry name" value="PROKAR_LIPOPROTEIN"/>
    <property type="match status" value="1"/>
</dbReference>
<reference evidence="1 2" key="1">
    <citation type="submission" date="2016-10" db="EMBL/GenBank/DDBJ databases">
        <authorList>
            <person name="Varghese N."/>
            <person name="Submissions S."/>
        </authorList>
    </citation>
    <scope>NUCLEOTIDE SEQUENCE [LARGE SCALE GENOMIC DNA]</scope>
    <source>
        <strain evidence="1 2">DSM 11449</strain>
    </source>
</reference>
<comment type="caution">
    <text evidence="1">The sequence shown here is derived from an EMBL/GenBank/DDBJ whole genome shotgun (WGS) entry which is preliminary data.</text>
</comment>
<accession>A0A1H2ZL85</accession>
<name>A0A1H2ZL85_9FLAO</name>
<gene>
    <name evidence="1" type="ORF">SAMN05444420_1111</name>
</gene>